<dbReference type="Proteomes" id="UP000189911">
    <property type="component" value="Chromosome H"/>
</dbReference>
<proteinExistence type="predicted"/>
<protein>
    <submittedName>
        <fullName evidence="1">LANO_0H19966g1_1</fullName>
    </submittedName>
</protein>
<evidence type="ECO:0000313" key="2">
    <source>
        <dbReference type="Proteomes" id="UP000189911"/>
    </source>
</evidence>
<dbReference type="AlphaFoldDB" id="A0A1G4KNA1"/>
<accession>A0A1G4KNA1</accession>
<gene>
    <name evidence="1" type="ORF">LANO_0H19966G</name>
</gene>
<reference evidence="2" key="1">
    <citation type="submission" date="2016-03" db="EMBL/GenBank/DDBJ databases">
        <authorList>
            <person name="Devillers Hugo."/>
        </authorList>
    </citation>
    <scope>NUCLEOTIDE SEQUENCE [LARGE SCALE GENOMIC DNA]</scope>
</reference>
<keyword evidence="2" id="KW-1185">Reference proteome</keyword>
<evidence type="ECO:0000313" key="1">
    <source>
        <dbReference type="EMBL" id="SCV06003.1"/>
    </source>
</evidence>
<organism evidence="1 2">
    <name type="scientific">Lachancea nothofagi CBS 11611</name>
    <dbReference type="NCBI Taxonomy" id="1266666"/>
    <lineage>
        <taxon>Eukaryota</taxon>
        <taxon>Fungi</taxon>
        <taxon>Dikarya</taxon>
        <taxon>Ascomycota</taxon>
        <taxon>Saccharomycotina</taxon>
        <taxon>Saccharomycetes</taxon>
        <taxon>Saccharomycetales</taxon>
        <taxon>Saccharomycetaceae</taxon>
        <taxon>Lachancea</taxon>
    </lineage>
</organism>
<sequence length="196" mass="21809">MRLQQSTFETPLDDLPAHTFETRSNELAAQSPGFRPCSDALPPHQRFHHTSAPHHKPRPFFSRLARSISPNHPTSGARSRCYLSLPDPQPVPLATRSTAHPYRHPPLRRLLTRPICTHMHPYARLCVCASTSASGTIAVRVTPLPICNAVEVFARNGQFIAAGHFFFPFSLAQYVESELLALVWPCPLIVCSTIAE</sequence>
<dbReference type="EMBL" id="LT598447">
    <property type="protein sequence ID" value="SCV06003.1"/>
    <property type="molecule type" value="Genomic_DNA"/>
</dbReference>
<name>A0A1G4KNA1_9SACH</name>